<keyword evidence="1" id="KW-0614">Plasmid</keyword>
<name>D3DY91_CUPMC</name>
<organism evidence="1 2">
    <name type="scientific">Cupriavidus metallidurans (strain ATCC 43123 / DSM 2839 / NBRC 102507 / CH34)</name>
    <name type="common">Ralstonia metallidurans</name>
    <dbReference type="NCBI Taxonomy" id="266264"/>
    <lineage>
        <taxon>Bacteria</taxon>
        <taxon>Pseudomonadati</taxon>
        <taxon>Pseudomonadota</taxon>
        <taxon>Betaproteobacteria</taxon>
        <taxon>Burkholderiales</taxon>
        <taxon>Burkholderiaceae</taxon>
        <taxon>Cupriavidus</taxon>
    </lineage>
</organism>
<reference evidence="2" key="1">
    <citation type="journal article" date="2010" name="PLoS ONE">
        <title>The complete genome sequence of Cupriavidus metallidurans strain CH34, a master survivalist in harsh and anthropogenic environments.</title>
        <authorList>
            <person name="Janssen P.J."/>
            <person name="Van Houdt R."/>
            <person name="Moors H."/>
            <person name="Monsieurs P."/>
            <person name="Morin N."/>
            <person name="Michaux A."/>
            <person name="Benotmane M.A."/>
            <person name="Leys N."/>
            <person name="Vallaeys T."/>
            <person name="Lapidus A."/>
            <person name="Monchy S."/>
            <person name="Medigue C."/>
            <person name="Taghavi S."/>
            <person name="McCorkle S."/>
            <person name="Dunn J."/>
            <person name="van der Lelie D."/>
            <person name="Mergeay M."/>
        </authorList>
    </citation>
    <scope>NUCLEOTIDE SEQUENCE [LARGE SCALE GENOMIC DNA]</scope>
    <source>
        <strain evidence="2">ATCC 43123 / DSM 2839 / NBRC 102507 / CH34</strain>
    </source>
</reference>
<accession>D3DY91</accession>
<protein>
    <submittedName>
        <fullName evidence="1">Uncharacterized protein</fullName>
    </submittedName>
</protein>
<keyword evidence="2" id="KW-1185">Reference proteome</keyword>
<dbReference type="EMBL" id="CP000353">
    <property type="protein sequence ID" value="ADC45261.1"/>
    <property type="molecule type" value="Genomic_DNA"/>
</dbReference>
<evidence type="ECO:0000313" key="2">
    <source>
        <dbReference type="Proteomes" id="UP000002429"/>
    </source>
</evidence>
<dbReference type="AlphaFoldDB" id="D3DY91"/>
<evidence type="ECO:0000313" key="1">
    <source>
        <dbReference type="EMBL" id="ADC45261.1"/>
    </source>
</evidence>
<proteinExistence type="predicted"/>
<gene>
    <name evidence="1" type="ordered locus">Rmet_6663</name>
</gene>
<dbReference type="HOGENOM" id="CLU_3428311_0_0_4"/>
<sequence length="20" mass="2106">MNPLFILVSLLSAASVAVFL</sequence>
<dbReference type="Proteomes" id="UP000002429">
    <property type="component" value="Plasmid megaplasmid"/>
</dbReference>
<geneLocation type="plasmid" evidence="1 2">
    <name>megaplasmid</name>
</geneLocation>
<dbReference type="KEGG" id="rme:Rmet_6663"/>